<gene>
    <name evidence="2" type="ORF">ACFFTP_05235</name>
</gene>
<dbReference type="Proteomes" id="UP001589716">
    <property type="component" value="Unassembled WGS sequence"/>
</dbReference>
<sequence length="121" mass="12984">MIKKMVSVASAVGVLLVGGVLAAAPAQAGPHDCPSGNYCVWTRANHEGVWEKFSWHSDLVPGAVYKNDNSSFNRMSSAAMKLHHQPNRTSGSVYACSRPGTLWYQHNPAKQLASLSKVSAC</sequence>
<dbReference type="EMBL" id="JBHMCT010000005">
    <property type="protein sequence ID" value="MFB9553598.1"/>
    <property type="molecule type" value="Genomic_DNA"/>
</dbReference>
<organism evidence="2 3">
    <name type="scientific">Streptomyces roseoviridis</name>
    <dbReference type="NCBI Taxonomy" id="67361"/>
    <lineage>
        <taxon>Bacteria</taxon>
        <taxon>Bacillati</taxon>
        <taxon>Actinomycetota</taxon>
        <taxon>Actinomycetes</taxon>
        <taxon>Kitasatosporales</taxon>
        <taxon>Streptomycetaceae</taxon>
        <taxon>Streptomyces</taxon>
    </lineage>
</organism>
<feature type="signal peptide" evidence="1">
    <location>
        <begin position="1"/>
        <end position="28"/>
    </location>
</feature>
<evidence type="ECO:0000313" key="2">
    <source>
        <dbReference type="EMBL" id="MFB9553598.1"/>
    </source>
</evidence>
<protein>
    <submittedName>
        <fullName evidence="2">Peptidase inhibitor family I36 protein</fullName>
    </submittedName>
</protein>
<keyword evidence="3" id="KW-1185">Reference proteome</keyword>
<evidence type="ECO:0000256" key="1">
    <source>
        <dbReference type="SAM" id="SignalP"/>
    </source>
</evidence>
<feature type="chain" id="PRO_5045887212" evidence="1">
    <location>
        <begin position="29"/>
        <end position="121"/>
    </location>
</feature>
<comment type="caution">
    <text evidence="2">The sequence shown here is derived from an EMBL/GenBank/DDBJ whole genome shotgun (WGS) entry which is preliminary data.</text>
</comment>
<proteinExistence type="predicted"/>
<dbReference type="RefSeq" id="WP_345486291.1">
    <property type="nucleotide sequence ID" value="NZ_BAAAWU010000001.1"/>
</dbReference>
<evidence type="ECO:0000313" key="3">
    <source>
        <dbReference type="Proteomes" id="UP001589716"/>
    </source>
</evidence>
<accession>A0ABV5QL66</accession>
<name>A0ABV5QL66_9ACTN</name>
<dbReference type="Pfam" id="PF03995">
    <property type="entry name" value="Inhibitor_I36"/>
    <property type="match status" value="1"/>
</dbReference>
<reference evidence="2 3" key="1">
    <citation type="submission" date="2024-09" db="EMBL/GenBank/DDBJ databases">
        <authorList>
            <person name="Sun Q."/>
            <person name="Mori K."/>
        </authorList>
    </citation>
    <scope>NUCLEOTIDE SEQUENCE [LARGE SCALE GENOMIC DNA]</scope>
    <source>
        <strain evidence="2 3">JCM 4414</strain>
    </source>
</reference>
<keyword evidence="1" id="KW-0732">Signal</keyword>